<organism evidence="2 3">
    <name type="scientific">Pelagibius litoralis</name>
    <dbReference type="NCBI Taxonomy" id="374515"/>
    <lineage>
        <taxon>Bacteria</taxon>
        <taxon>Pseudomonadati</taxon>
        <taxon>Pseudomonadota</taxon>
        <taxon>Alphaproteobacteria</taxon>
        <taxon>Rhodospirillales</taxon>
        <taxon>Rhodovibrionaceae</taxon>
        <taxon>Pelagibius</taxon>
    </lineage>
</organism>
<sequence length="727" mass="78423">MVAFAGPALADFGYSWVKKLDPATIIVRSDGESYTSLAEAPLAITGEIELNFDAETLGRVKFWAVWPELKAEDAAEQIHNREPLIPWIEYRGYGYSESYPVGDRPKSVDHTKVLRLPRNAYDTFAVSACNALAHRLRDEAGMGDQEIFSRNRTVRVRAGTGHTWEMTGAAGSQDPVPVIGGAASDPERDKVRIICQKKPSRVPPVVEEPTPEVPEVKKAEILSVDDKGGYVGSCGMEIDARITTNRTNEELKFRYVSDKGHESDIKTVNTGGGTTAILQHDYDLPSDSDYTGKIRIEGVSSNFVSAWKNYDLDCGTPNDLLTLLPPKATHLEAHTTGDEIRYQGHVCPAKVKVFGVFKGRGTSSGNVWLAVNGKPEAQLPFDVEDGQTKIVEAEYDLSWEGVRGPFRQDINLALYLTGPSGAEVGRLLKTQSFSCRKPQISEAAQGGADGLASGAPAPKSVVLATFGLGQKRFPGYICPERVWIRSSVRSGNKALKGTVALFAGGSLRKELAVDQPANTNNVYDVNHDLSWSGATLPEQTMLITVKFANQHGHVVKTVEKTERFACRRIGTSEAVPGGKSAGEPKPTHSQQAGNPVAVGKATLLPAAGFAIQAPKGRVRQGKIKLSGGKPNAKYALHFYRKTESGFKLVRSAKLPRAMTGPNAGFDMKALTGGRNWRLEVCAAGQKGKKACRTSDFNLPLSKASAGAKKTPKQPTPAKVFILPGMGG</sequence>
<dbReference type="RefSeq" id="WP_167225333.1">
    <property type="nucleotide sequence ID" value="NZ_JAAQPH010000009.1"/>
</dbReference>
<name>A0A967EY71_9PROT</name>
<dbReference type="AlphaFoldDB" id="A0A967EY71"/>
<evidence type="ECO:0000313" key="3">
    <source>
        <dbReference type="Proteomes" id="UP000761264"/>
    </source>
</evidence>
<protein>
    <submittedName>
        <fullName evidence="2">Uncharacterized protein</fullName>
    </submittedName>
</protein>
<accession>A0A967EY71</accession>
<keyword evidence="3" id="KW-1185">Reference proteome</keyword>
<proteinExistence type="predicted"/>
<reference evidence="2" key="1">
    <citation type="submission" date="2020-03" db="EMBL/GenBank/DDBJ databases">
        <title>Genome of Pelagibius litoralis DSM 21314T.</title>
        <authorList>
            <person name="Wang G."/>
        </authorList>
    </citation>
    <scope>NUCLEOTIDE SEQUENCE</scope>
    <source>
        <strain evidence="2">DSM 21314</strain>
    </source>
</reference>
<evidence type="ECO:0000313" key="2">
    <source>
        <dbReference type="EMBL" id="NIA69589.1"/>
    </source>
</evidence>
<dbReference type="EMBL" id="JAAQPH010000009">
    <property type="protein sequence ID" value="NIA69589.1"/>
    <property type="molecule type" value="Genomic_DNA"/>
</dbReference>
<feature type="region of interest" description="Disordered" evidence="1">
    <location>
        <begin position="571"/>
        <end position="593"/>
    </location>
</feature>
<gene>
    <name evidence="2" type="ORF">HBA54_13390</name>
</gene>
<evidence type="ECO:0000256" key="1">
    <source>
        <dbReference type="SAM" id="MobiDB-lite"/>
    </source>
</evidence>
<dbReference type="Proteomes" id="UP000761264">
    <property type="component" value="Unassembled WGS sequence"/>
</dbReference>
<comment type="caution">
    <text evidence="2">The sequence shown here is derived from an EMBL/GenBank/DDBJ whole genome shotgun (WGS) entry which is preliminary data.</text>
</comment>